<keyword evidence="3 6" id="KW-0472">Membrane</keyword>
<evidence type="ECO:0000256" key="4">
    <source>
        <dbReference type="ARBA" id="ARBA00023180"/>
    </source>
</evidence>
<gene>
    <name evidence="8" type="ORF">XNOV1_A017222</name>
</gene>
<feature type="region of interest" description="Disordered" evidence="5">
    <location>
        <begin position="248"/>
        <end position="275"/>
    </location>
</feature>
<dbReference type="InterPro" id="IPR015631">
    <property type="entry name" value="CD2/SLAM_rcpt"/>
</dbReference>
<evidence type="ECO:0000256" key="5">
    <source>
        <dbReference type="SAM" id="MobiDB-lite"/>
    </source>
</evidence>
<keyword evidence="9" id="KW-1185">Reference proteome</keyword>
<dbReference type="AlphaFoldDB" id="A0AAV1G065"/>
<dbReference type="Proteomes" id="UP001178508">
    <property type="component" value="Chromosome 11"/>
</dbReference>
<keyword evidence="6" id="KW-1133">Transmembrane helix</keyword>
<keyword evidence="4" id="KW-0325">Glycoprotein</keyword>
<dbReference type="Gene3D" id="2.60.40.10">
    <property type="entry name" value="Immunoglobulins"/>
    <property type="match status" value="2"/>
</dbReference>
<organism evidence="8 9">
    <name type="scientific">Xyrichtys novacula</name>
    <name type="common">Pearly razorfish</name>
    <name type="synonym">Hemipteronotus novacula</name>
    <dbReference type="NCBI Taxonomy" id="13765"/>
    <lineage>
        <taxon>Eukaryota</taxon>
        <taxon>Metazoa</taxon>
        <taxon>Chordata</taxon>
        <taxon>Craniata</taxon>
        <taxon>Vertebrata</taxon>
        <taxon>Euteleostomi</taxon>
        <taxon>Actinopterygii</taxon>
        <taxon>Neopterygii</taxon>
        <taxon>Teleostei</taxon>
        <taxon>Neoteleostei</taxon>
        <taxon>Acanthomorphata</taxon>
        <taxon>Eupercaria</taxon>
        <taxon>Labriformes</taxon>
        <taxon>Labridae</taxon>
        <taxon>Xyrichtys</taxon>
    </lineage>
</organism>
<reference evidence="8" key="1">
    <citation type="submission" date="2023-08" db="EMBL/GenBank/DDBJ databases">
        <authorList>
            <person name="Alioto T."/>
            <person name="Alioto T."/>
            <person name="Gomez Garrido J."/>
        </authorList>
    </citation>
    <scope>NUCLEOTIDE SEQUENCE</scope>
</reference>
<dbReference type="EMBL" id="OY660874">
    <property type="protein sequence ID" value="CAJ1066897.1"/>
    <property type="molecule type" value="Genomic_DNA"/>
</dbReference>
<protein>
    <submittedName>
        <fullName evidence="8">CD48 antigen-like</fullName>
    </submittedName>
</protein>
<accession>A0AAV1G065</accession>
<dbReference type="InterPro" id="IPR036179">
    <property type="entry name" value="Ig-like_dom_sf"/>
</dbReference>
<dbReference type="GO" id="GO:0016020">
    <property type="term" value="C:membrane"/>
    <property type="evidence" value="ECO:0007669"/>
    <property type="project" value="UniProtKB-SubCell"/>
</dbReference>
<name>A0AAV1G065_XYRNO</name>
<dbReference type="SUPFAM" id="SSF48726">
    <property type="entry name" value="Immunoglobulin"/>
    <property type="match status" value="1"/>
</dbReference>
<keyword evidence="6" id="KW-0812">Transmembrane</keyword>
<evidence type="ECO:0000256" key="2">
    <source>
        <dbReference type="ARBA" id="ARBA00022729"/>
    </source>
</evidence>
<feature type="compositionally biased region" description="Polar residues" evidence="5">
    <location>
        <begin position="254"/>
        <end position="263"/>
    </location>
</feature>
<comment type="subcellular location">
    <subcellularLocation>
        <location evidence="1">Membrane</location>
    </subcellularLocation>
</comment>
<feature type="signal peptide" evidence="7">
    <location>
        <begin position="1"/>
        <end position="23"/>
    </location>
</feature>
<evidence type="ECO:0000313" key="8">
    <source>
        <dbReference type="EMBL" id="CAJ1066897.1"/>
    </source>
</evidence>
<evidence type="ECO:0000256" key="6">
    <source>
        <dbReference type="SAM" id="Phobius"/>
    </source>
</evidence>
<evidence type="ECO:0000256" key="3">
    <source>
        <dbReference type="ARBA" id="ARBA00023136"/>
    </source>
</evidence>
<sequence length="275" mass="30397">MGKRNVLCLLLVPLLIVFDLSFAEDVRAYFMLGGDVTLRPNFKRLINNVLWKLNGDLVAEWVKDAVPLEYYGRFQNRTTLDYTTGVLVMGKLTKADEGTFTVEINSQVHPQTFLSEEILGVPVPKLWCQPASCGPELESHSLFCSGDIEKAGPVTFYWKEGDGEWKEGTDTIDITKAGSSHVKKYTCKMKNPVSEKESEPRENVFFKEGTDLGVAVGIPVTIIVVIAAIAAIAGRLWWKKKQGRVDGNDVNRANGMSLSNEASSPDPEVKPLNSS</sequence>
<proteinExistence type="predicted"/>
<keyword evidence="2 7" id="KW-0732">Signal</keyword>
<evidence type="ECO:0000256" key="1">
    <source>
        <dbReference type="ARBA" id="ARBA00004370"/>
    </source>
</evidence>
<evidence type="ECO:0000256" key="7">
    <source>
        <dbReference type="SAM" id="SignalP"/>
    </source>
</evidence>
<dbReference type="PANTHER" id="PTHR12080:SF125">
    <property type="entry name" value="CD48 ANTIGEN-LIKE"/>
    <property type="match status" value="1"/>
</dbReference>
<dbReference type="PANTHER" id="PTHR12080">
    <property type="entry name" value="SIGNALING LYMPHOCYTIC ACTIVATION MOLECULE"/>
    <property type="match status" value="1"/>
</dbReference>
<feature type="chain" id="PRO_5043370683" evidence="7">
    <location>
        <begin position="24"/>
        <end position="275"/>
    </location>
</feature>
<feature type="transmembrane region" description="Helical" evidence="6">
    <location>
        <begin position="212"/>
        <end position="234"/>
    </location>
</feature>
<dbReference type="InterPro" id="IPR013783">
    <property type="entry name" value="Ig-like_fold"/>
</dbReference>
<evidence type="ECO:0000313" key="9">
    <source>
        <dbReference type="Proteomes" id="UP001178508"/>
    </source>
</evidence>